<dbReference type="Gene3D" id="1.20.5.1930">
    <property type="match status" value="1"/>
</dbReference>
<keyword evidence="8" id="KW-0902">Two-component regulatory system</keyword>
<evidence type="ECO:0000256" key="3">
    <source>
        <dbReference type="ARBA" id="ARBA00022553"/>
    </source>
</evidence>
<evidence type="ECO:0000256" key="1">
    <source>
        <dbReference type="ARBA" id="ARBA00000085"/>
    </source>
</evidence>
<dbReference type="InterPro" id="IPR011712">
    <property type="entry name" value="Sig_transdc_His_kin_sub3_dim/P"/>
</dbReference>
<dbReference type="InterPro" id="IPR050482">
    <property type="entry name" value="Sensor_HK_TwoCompSys"/>
</dbReference>
<dbReference type="EMBL" id="DRQG01000067">
    <property type="protein sequence ID" value="HGY55486.1"/>
    <property type="molecule type" value="Genomic_DNA"/>
</dbReference>
<evidence type="ECO:0000256" key="9">
    <source>
        <dbReference type="SAM" id="Phobius"/>
    </source>
</evidence>
<evidence type="ECO:0000313" key="12">
    <source>
        <dbReference type="EMBL" id="HGY55486.1"/>
    </source>
</evidence>
<dbReference type="EC" id="2.7.13.3" evidence="2"/>
<comment type="catalytic activity">
    <reaction evidence="1">
        <text>ATP + protein L-histidine = ADP + protein N-phospho-L-histidine.</text>
        <dbReference type="EC" id="2.7.13.3"/>
    </reaction>
</comment>
<evidence type="ECO:0000256" key="2">
    <source>
        <dbReference type="ARBA" id="ARBA00012438"/>
    </source>
</evidence>
<name>A0A7V4WVK6_CALAY</name>
<dbReference type="PANTHER" id="PTHR24421">
    <property type="entry name" value="NITRATE/NITRITE SENSOR PROTEIN NARX-RELATED"/>
    <property type="match status" value="1"/>
</dbReference>
<dbReference type="SUPFAM" id="SSF55874">
    <property type="entry name" value="ATPase domain of HSP90 chaperone/DNA topoisomerase II/histidine kinase"/>
    <property type="match status" value="1"/>
</dbReference>
<keyword evidence="3" id="KW-0597">Phosphoprotein</keyword>
<dbReference type="GO" id="GO:0000155">
    <property type="term" value="F:phosphorelay sensor kinase activity"/>
    <property type="evidence" value="ECO:0007669"/>
    <property type="project" value="InterPro"/>
</dbReference>
<dbReference type="Gene3D" id="1.25.40.10">
    <property type="entry name" value="Tetratricopeptide repeat domain"/>
    <property type="match status" value="1"/>
</dbReference>
<dbReference type="InterPro" id="IPR036890">
    <property type="entry name" value="HATPase_C_sf"/>
</dbReference>
<accession>A0A7V4WVK6</accession>
<dbReference type="Proteomes" id="UP000885779">
    <property type="component" value="Unassembled WGS sequence"/>
</dbReference>
<dbReference type="InterPro" id="IPR003594">
    <property type="entry name" value="HATPase_dom"/>
</dbReference>
<proteinExistence type="predicted"/>
<keyword evidence="9" id="KW-0812">Transmembrane</keyword>
<keyword evidence="4" id="KW-0808">Transferase</keyword>
<evidence type="ECO:0000259" key="11">
    <source>
        <dbReference type="Pfam" id="PF07730"/>
    </source>
</evidence>
<organism evidence="12">
    <name type="scientific">Caldithrix abyssi</name>
    <dbReference type="NCBI Taxonomy" id="187145"/>
    <lineage>
        <taxon>Bacteria</taxon>
        <taxon>Pseudomonadati</taxon>
        <taxon>Calditrichota</taxon>
        <taxon>Calditrichia</taxon>
        <taxon>Calditrichales</taxon>
        <taxon>Calditrichaceae</taxon>
        <taxon>Caldithrix</taxon>
    </lineage>
</organism>
<comment type="caution">
    <text evidence="12">The sequence shown here is derived from an EMBL/GenBank/DDBJ whole genome shotgun (WGS) entry which is preliminary data.</text>
</comment>
<keyword evidence="9" id="KW-0472">Membrane</keyword>
<keyword evidence="9" id="KW-1133">Transmembrane helix</keyword>
<dbReference type="GO" id="GO:0016020">
    <property type="term" value="C:membrane"/>
    <property type="evidence" value="ECO:0007669"/>
    <property type="project" value="InterPro"/>
</dbReference>
<dbReference type="CDD" id="cd16917">
    <property type="entry name" value="HATPase_UhpB-NarQ-NarX-like"/>
    <property type="match status" value="1"/>
</dbReference>
<feature type="domain" description="Histidine kinase/HSP90-like ATPase" evidence="10">
    <location>
        <begin position="499"/>
        <end position="580"/>
    </location>
</feature>
<evidence type="ECO:0000256" key="6">
    <source>
        <dbReference type="ARBA" id="ARBA00022777"/>
    </source>
</evidence>
<dbReference type="GO" id="GO:0046983">
    <property type="term" value="F:protein dimerization activity"/>
    <property type="evidence" value="ECO:0007669"/>
    <property type="project" value="InterPro"/>
</dbReference>
<evidence type="ECO:0000256" key="5">
    <source>
        <dbReference type="ARBA" id="ARBA00022741"/>
    </source>
</evidence>
<feature type="domain" description="Signal transduction histidine kinase subgroup 3 dimerisation and phosphoacceptor" evidence="11">
    <location>
        <begin position="389"/>
        <end position="451"/>
    </location>
</feature>
<dbReference type="Pfam" id="PF13181">
    <property type="entry name" value="TPR_8"/>
    <property type="match status" value="1"/>
</dbReference>
<protein>
    <recommendedName>
        <fullName evidence="2">histidine kinase</fullName>
        <ecNumber evidence="2">2.7.13.3</ecNumber>
    </recommendedName>
</protein>
<dbReference type="InterPro" id="IPR019734">
    <property type="entry name" value="TPR_rpt"/>
</dbReference>
<dbReference type="SMART" id="SM00028">
    <property type="entry name" value="TPR"/>
    <property type="match status" value="3"/>
</dbReference>
<dbReference type="SUPFAM" id="SSF48452">
    <property type="entry name" value="TPR-like"/>
    <property type="match status" value="2"/>
</dbReference>
<keyword evidence="7" id="KW-0067">ATP-binding</keyword>
<feature type="transmembrane region" description="Helical" evidence="9">
    <location>
        <begin position="339"/>
        <end position="360"/>
    </location>
</feature>
<dbReference type="AlphaFoldDB" id="A0A7V4WVK6"/>
<evidence type="ECO:0000259" key="10">
    <source>
        <dbReference type="Pfam" id="PF02518"/>
    </source>
</evidence>
<dbReference type="Pfam" id="PF02518">
    <property type="entry name" value="HATPase_c"/>
    <property type="match status" value="1"/>
</dbReference>
<evidence type="ECO:0000256" key="8">
    <source>
        <dbReference type="ARBA" id="ARBA00023012"/>
    </source>
</evidence>
<evidence type="ECO:0000256" key="4">
    <source>
        <dbReference type="ARBA" id="ARBA00022679"/>
    </source>
</evidence>
<evidence type="ECO:0000256" key="7">
    <source>
        <dbReference type="ARBA" id="ARBA00022840"/>
    </source>
</evidence>
<sequence>MVSMRIILFFIAAFFVHIGFAAENEKAYVDSVNAIPYEYIVSHAKESVKIFSENIEKARFIHYEYGEARALDKLALAEQFRGNYDKMIDATLKAIRLYEKLNAAKDLSILYGEYGYRNRKRDLPTAISYMRKGIKLAEQIDYSKALAKLYDNYGLIIESTGKTDSALFYYKKSLQIKYTLKDSVGIPYSLNKMMGIYAGKGDFKTALNYLKKSDKIRSIIHDEYGLAENLAIRGELNMMMKQYESAILYFEQAIQKGKKLGQPYLIQYCYQQLSEVNEKLNRPKAALQSFKKYTLYKDSLLNERTNTKISELQVAFETEKKDRIIKQHKLELKNKSLQLIILVGVVVIILGTLLFSFWYYRQRQSRLKQELEYNNKLKQAALEKKISDEKLHISRELHDNIGSNLTFMISSIDNLEYEVKNTALLDRLKKLSSLGRETIDDLRNSIWAIQKENGSADKLVLKINELKQKINSGIERPEIKVVKNLSTPLQLSSTQMLNFYRLVQEAVQNAVKYADANQITITFSQQEHRLKITIEDDGKGFDLSAASGGNGLVNMRARCEESGCNFSIDTSSKGTIVKMTMN</sequence>
<keyword evidence="6" id="KW-0418">Kinase</keyword>
<dbReference type="InterPro" id="IPR011990">
    <property type="entry name" value="TPR-like_helical_dom_sf"/>
</dbReference>
<gene>
    <name evidence="12" type="ORF">ENK44_07295</name>
</gene>
<dbReference type="PANTHER" id="PTHR24421:SF10">
    <property type="entry name" value="NITRATE_NITRITE SENSOR PROTEIN NARQ"/>
    <property type="match status" value="1"/>
</dbReference>
<dbReference type="Pfam" id="PF07730">
    <property type="entry name" value="HisKA_3"/>
    <property type="match status" value="1"/>
</dbReference>
<dbReference type="Gene3D" id="3.30.565.10">
    <property type="entry name" value="Histidine kinase-like ATPase, C-terminal domain"/>
    <property type="match status" value="1"/>
</dbReference>
<reference evidence="12" key="1">
    <citation type="journal article" date="2020" name="mSystems">
        <title>Genome- and Community-Level Interaction Insights into Carbon Utilization and Element Cycling Functions of Hydrothermarchaeota in Hydrothermal Sediment.</title>
        <authorList>
            <person name="Zhou Z."/>
            <person name="Liu Y."/>
            <person name="Xu W."/>
            <person name="Pan J."/>
            <person name="Luo Z.H."/>
            <person name="Li M."/>
        </authorList>
    </citation>
    <scope>NUCLEOTIDE SEQUENCE [LARGE SCALE GENOMIC DNA]</scope>
    <source>
        <strain evidence="12">HyVt-577</strain>
    </source>
</reference>
<keyword evidence="5" id="KW-0547">Nucleotide-binding</keyword>
<dbReference type="GO" id="GO:0005524">
    <property type="term" value="F:ATP binding"/>
    <property type="evidence" value="ECO:0007669"/>
    <property type="project" value="UniProtKB-KW"/>
</dbReference>